<keyword evidence="18" id="KW-0675">Receptor</keyword>
<evidence type="ECO:0000313" key="18">
    <source>
        <dbReference type="EMBL" id="AOR78267.1"/>
    </source>
</evidence>
<dbReference type="InterPro" id="IPR000531">
    <property type="entry name" value="Beta-barrel_TonB"/>
</dbReference>
<evidence type="ECO:0000259" key="17">
    <source>
        <dbReference type="Pfam" id="PF07715"/>
    </source>
</evidence>
<keyword evidence="8" id="KW-0406">Ion transport</keyword>
<evidence type="ECO:0000256" key="9">
    <source>
        <dbReference type="ARBA" id="ARBA00023077"/>
    </source>
</evidence>
<dbReference type="Pfam" id="PF00593">
    <property type="entry name" value="TonB_dep_Rec_b-barrel"/>
    <property type="match status" value="1"/>
</dbReference>
<dbReference type="PANTHER" id="PTHR32552:SF81">
    <property type="entry name" value="TONB-DEPENDENT OUTER MEMBRANE RECEPTOR"/>
    <property type="match status" value="1"/>
</dbReference>
<dbReference type="PROSITE" id="PS01156">
    <property type="entry name" value="TONB_DEPENDENT_REC_2"/>
    <property type="match status" value="1"/>
</dbReference>
<dbReference type="KEGG" id="nre:BES08_17015"/>
<dbReference type="GO" id="GO:0006826">
    <property type="term" value="P:iron ion transport"/>
    <property type="evidence" value="ECO:0007669"/>
    <property type="project" value="UniProtKB-KW"/>
</dbReference>
<keyword evidence="4" id="KW-0410">Iron transport</keyword>
<dbReference type="SUPFAM" id="SSF56935">
    <property type="entry name" value="Porins"/>
    <property type="match status" value="1"/>
</dbReference>
<sequence>MRRVRFLAISSSVLALSGGFVTPANAQDSAPAATAAEGGDIIVTARRREERLVDVPIAVSSFSGDQLAKSGAVDITEIANVSPNVTLEPSRGTNSTLSAFIRGVGQQDPVSGFEQGVGIYLDDVYLNRPQAAVLDIYDVERIEVLRGPQGTLYGRNTIGGAVKYVTKQLPQEFSFKVKGTYGSYDQADLIATASAPVSDLIRVGGSVARLSRGGFGKNLTTGQDNYNKDIWAGRASVDIGGYGEPVLIRISGDYTKDKSNARGGHRLIPGYVSGAPVLDDVYDTRGGLNDPRQVVEAYGLAINATAELTDALTFRSISSWRKDNSASPIDFDALPAVDVDVPAYYRNEQISQEVQLLWDDGGMVQGLLGAYYLTAKADTDFDVRLFTALNGLTAFTRANVDTNTFAIFGDFTFDFTEQLSLAVGGRYTWDERKAQILRQNYLGGGSPVFGGAGVPLGAPSTNFSGKAKFDKFTPRASLSFKPTPDHNIYASYSQGFKGGGFDPRGVGVNAPAATPGAPTDAEIADYLSFQPETVDSYEVGYKGNFFGGGLYIAAAGFYMDYKDVQIPGSAGCTVGGLPTFCGVITNAGKARFKGFELEANARLGRDLMSSGDRLSLSGALGYIDAQYKEYIANIASTPTDVAQYRKVQNTPKWTASGTLAYSTPVGGGDLDLSTTYSYRSKVYQFEIPNPYLDQKGFGLVDASLVYTAPGGRWSLGVHGKNLFDKRYKTSGYTFLATNPVTGALLTAPNGRFIPSLGTEGTLTAYYGNPRQVFATATLEF</sequence>
<accession>A0A1D8A820</accession>
<evidence type="ECO:0000256" key="14">
    <source>
        <dbReference type="RuleBase" id="RU003357"/>
    </source>
</evidence>
<dbReference type="InterPro" id="IPR012910">
    <property type="entry name" value="Plug_dom"/>
</dbReference>
<reference evidence="19" key="1">
    <citation type="journal article" date="2017" name="J. Biotechnol.">
        <title>Complete genome sequence of Novosphingobium resinovorum SA1, a versatile xenobiotic-degrading bacterium capable of utilizing sulfanilic acid.</title>
        <authorList>
            <person name="Hegedus B."/>
            <person name="Kos P.B."/>
            <person name="Balint B."/>
            <person name="Maroti G."/>
            <person name="Gan H.M."/>
            <person name="Perei K."/>
            <person name="Rakhely G."/>
        </authorList>
    </citation>
    <scope>NUCLEOTIDE SEQUENCE [LARGE SCALE GENOMIC DNA]</scope>
    <source>
        <strain evidence="19">SA1</strain>
    </source>
</reference>
<evidence type="ECO:0000256" key="5">
    <source>
        <dbReference type="ARBA" id="ARBA00022692"/>
    </source>
</evidence>
<comment type="similarity">
    <text evidence="12 14">Belongs to the TonB-dependent receptor family.</text>
</comment>
<feature type="domain" description="TonB-dependent receptor plug" evidence="17">
    <location>
        <begin position="53"/>
        <end position="161"/>
    </location>
</feature>
<evidence type="ECO:0000256" key="12">
    <source>
        <dbReference type="PROSITE-ProRule" id="PRU01360"/>
    </source>
</evidence>
<dbReference type="Proteomes" id="UP000094626">
    <property type="component" value="Chromosome"/>
</dbReference>
<evidence type="ECO:0000256" key="2">
    <source>
        <dbReference type="ARBA" id="ARBA00022448"/>
    </source>
</evidence>
<dbReference type="GO" id="GO:0009279">
    <property type="term" value="C:cell outer membrane"/>
    <property type="evidence" value="ECO:0007669"/>
    <property type="project" value="UniProtKB-SubCell"/>
</dbReference>
<keyword evidence="6 15" id="KW-0732">Signal</keyword>
<dbReference type="EMBL" id="CP017075">
    <property type="protein sequence ID" value="AOR78267.1"/>
    <property type="molecule type" value="Genomic_DNA"/>
</dbReference>
<evidence type="ECO:0000256" key="4">
    <source>
        <dbReference type="ARBA" id="ARBA00022496"/>
    </source>
</evidence>
<dbReference type="OrthoDB" id="9760333at2"/>
<name>A0A1D8A820_9SPHN</name>
<evidence type="ECO:0000256" key="10">
    <source>
        <dbReference type="ARBA" id="ARBA00023136"/>
    </source>
</evidence>
<dbReference type="InterPro" id="IPR010917">
    <property type="entry name" value="TonB_rcpt_CS"/>
</dbReference>
<feature type="chain" id="PRO_5009104867" evidence="15">
    <location>
        <begin position="27"/>
        <end position="780"/>
    </location>
</feature>
<keyword evidence="19" id="KW-1185">Reference proteome</keyword>
<proteinExistence type="inferred from homology"/>
<keyword evidence="10 12" id="KW-0472">Membrane</keyword>
<protein>
    <submittedName>
        <fullName evidence="18">TonB-dependent receptor</fullName>
    </submittedName>
</protein>
<dbReference type="AlphaFoldDB" id="A0A1D8A820"/>
<evidence type="ECO:0000256" key="1">
    <source>
        <dbReference type="ARBA" id="ARBA00004571"/>
    </source>
</evidence>
<keyword evidence="7" id="KW-0408">Iron</keyword>
<keyword evidence="2 12" id="KW-0813">Transport</keyword>
<evidence type="ECO:0000256" key="8">
    <source>
        <dbReference type="ARBA" id="ARBA00023065"/>
    </source>
</evidence>
<feature type="signal peptide" evidence="15">
    <location>
        <begin position="1"/>
        <end position="26"/>
    </location>
</feature>
<keyword evidence="3 12" id="KW-1134">Transmembrane beta strand</keyword>
<evidence type="ECO:0000256" key="3">
    <source>
        <dbReference type="ARBA" id="ARBA00022452"/>
    </source>
</evidence>
<evidence type="ECO:0000256" key="13">
    <source>
        <dbReference type="PROSITE-ProRule" id="PRU10144"/>
    </source>
</evidence>
<evidence type="ECO:0000256" key="7">
    <source>
        <dbReference type="ARBA" id="ARBA00023004"/>
    </source>
</evidence>
<dbReference type="RefSeq" id="WP_069709019.1">
    <property type="nucleotide sequence ID" value="NZ_CP017075.1"/>
</dbReference>
<evidence type="ECO:0000256" key="6">
    <source>
        <dbReference type="ARBA" id="ARBA00022729"/>
    </source>
</evidence>
<keyword evidence="11 12" id="KW-0998">Cell outer membrane</keyword>
<dbReference type="InterPro" id="IPR039426">
    <property type="entry name" value="TonB-dep_rcpt-like"/>
</dbReference>
<feature type="short sequence motif" description="TonB C-terminal box" evidence="13">
    <location>
        <begin position="763"/>
        <end position="780"/>
    </location>
</feature>
<keyword evidence="5 12" id="KW-0812">Transmembrane</keyword>
<comment type="subcellular location">
    <subcellularLocation>
        <location evidence="1 12">Cell outer membrane</location>
        <topology evidence="1 12">Multi-pass membrane protein</topology>
    </subcellularLocation>
</comment>
<organism evidence="18 19">
    <name type="scientific">Novosphingobium resinovorum</name>
    <dbReference type="NCBI Taxonomy" id="158500"/>
    <lineage>
        <taxon>Bacteria</taxon>
        <taxon>Pseudomonadati</taxon>
        <taxon>Pseudomonadota</taxon>
        <taxon>Alphaproteobacteria</taxon>
        <taxon>Sphingomonadales</taxon>
        <taxon>Sphingomonadaceae</taxon>
        <taxon>Novosphingobium</taxon>
    </lineage>
</organism>
<dbReference type="Pfam" id="PF07715">
    <property type="entry name" value="Plug"/>
    <property type="match status" value="1"/>
</dbReference>
<dbReference type="PROSITE" id="PS52016">
    <property type="entry name" value="TONB_DEPENDENT_REC_3"/>
    <property type="match status" value="1"/>
</dbReference>
<dbReference type="CDD" id="cd01347">
    <property type="entry name" value="ligand_gated_channel"/>
    <property type="match status" value="1"/>
</dbReference>
<evidence type="ECO:0000259" key="16">
    <source>
        <dbReference type="Pfam" id="PF00593"/>
    </source>
</evidence>
<dbReference type="InterPro" id="IPR036942">
    <property type="entry name" value="Beta-barrel_TonB_sf"/>
</dbReference>
<evidence type="ECO:0000256" key="11">
    <source>
        <dbReference type="ARBA" id="ARBA00023237"/>
    </source>
</evidence>
<dbReference type="Gene3D" id="2.40.170.20">
    <property type="entry name" value="TonB-dependent receptor, beta-barrel domain"/>
    <property type="match status" value="1"/>
</dbReference>
<keyword evidence="9 14" id="KW-0798">TonB box</keyword>
<evidence type="ECO:0000256" key="15">
    <source>
        <dbReference type="SAM" id="SignalP"/>
    </source>
</evidence>
<evidence type="ECO:0000313" key="19">
    <source>
        <dbReference type="Proteomes" id="UP000094626"/>
    </source>
</evidence>
<feature type="domain" description="TonB-dependent receptor-like beta-barrel" evidence="16">
    <location>
        <begin position="253"/>
        <end position="722"/>
    </location>
</feature>
<gene>
    <name evidence="18" type="ORF">BES08_17015</name>
</gene>
<dbReference type="PANTHER" id="PTHR32552">
    <property type="entry name" value="FERRICHROME IRON RECEPTOR-RELATED"/>
    <property type="match status" value="1"/>
</dbReference>